<gene>
    <name evidence="1" type="ORF">HTY61_04030</name>
</gene>
<organism evidence="1 2">
    <name type="scientific">Oricola thermophila</name>
    <dbReference type="NCBI Taxonomy" id="2742145"/>
    <lineage>
        <taxon>Bacteria</taxon>
        <taxon>Pseudomonadati</taxon>
        <taxon>Pseudomonadota</taxon>
        <taxon>Alphaproteobacteria</taxon>
        <taxon>Hyphomicrobiales</taxon>
        <taxon>Ahrensiaceae</taxon>
        <taxon>Oricola</taxon>
    </lineage>
</organism>
<protein>
    <submittedName>
        <fullName evidence="1">Uncharacterized protein</fullName>
    </submittedName>
</protein>
<sequence length="309" mass="34534">MLTRPVRSSGIGIRKSDQIPGQLLVVCGEEDDAQNKVELICAAHNLIVADPTERIGLRTAFELPDDPLDPKGKLGDIFKSSGIFELFVSSMEFPLAVALAVGAWPDKSLVYAIHKLSKSLEMESVTAWSIEPRFGQVFEKHSALYSDHVNTSAAINLAFSAIEELKLEIRSSREHPRFTNNKSGNWNPEVLEDIIKRLRVAGIEPEERISWAVRGEKSKIEDEMKPSLGEPAAYNDGKIVRDKSLTIPEALHYCSYIRNFMTAHGLSAEAKFLGPYELFNVQNLARRLILSKAALWMKDTDDLLKSLEK</sequence>
<dbReference type="EMBL" id="CP054836">
    <property type="protein sequence ID" value="QKV17695.1"/>
    <property type="molecule type" value="Genomic_DNA"/>
</dbReference>
<dbReference type="RefSeq" id="WP_175275592.1">
    <property type="nucleotide sequence ID" value="NZ_CP054836.1"/>
</dbReference>
<reference evidence="1 2" key="1">
    <citation type="submission" date="2020-06" db="EMBL/GenBank/DDBJ databases">
        <title>Oricola thermophila sp. nov. isolated from a tidal sediments.</title>
        <authorList>
            <person name="Kwon K.K."/>
            <person name="Yang S.-H."/>
            <person name="Park M.-J."/>
        </authorList>
    </citation>
    <scope>NUCLEOTIDE SEQUENCE [LARGE SCALE GENOMIC DNA]</scope>
    <source>
        <strain evidence="1 2">MEBiC13590</strain>
    </source>
</reference>
<accession>A0A6N1VDK8</accession>
<dbReference type="AlphaFoldDB" id="A0A6N1VDK8"/>
<dbReference type="Proteomes" id="UP000509367">
    <property type="component" value="Chromosome"/>
</dbReference>
<proteinExistence type="predicted"/>
<name>A0A6N1VDK8_9HYPH</name>
<keyword evidence="2" id="KW-1185">Reference proteome</keyword>
<dbReference type="KEGG" id="orm:HTY61_04030"/>
<evidence type="ECO:0000313" key="2">
    <source>
        <dbReference type="Proteomes" id="UP000509367"/>
    </source>
</evidence>
<evidence type="ECO:0000313" key="1">
    <source>
        <dbReference type="EMBL" id="QKV17695.1"/>
    </source>
</evidence>